<dbReference type="RefSeq" id="XP_003859747.1">
    <property type="nucleotide sequence ID" value="XM_003859699.1"/>
</dbReference>
<proteinExistence type="predicted"/>
<dbReference type="VEuPathDB" id="TriTrypDB:LdBPK_160600.1"/>
<name>E9BCR3_LEIDO</name>
<dbReference type="KEGG" id="ldo:LDBPK_160600"/>
<evidence type="ECO:0000256" key="1">
    <source>
        <dbReference type="SAM" id="MobiDB-lite"/>
    </source>
</evidence>
<evidence type="ECO:0000313" key="3">
    <source>
        <dbReference type="Proteomes" id="UP000008980"/>
    </source>
</evidence>
<dbReference type="AlphaFoldDB" id="E9BCR3"/>
<feature type="non-terminal residue" evidence="2">
    <location>
        <position position="68"/>
    </location>
</feature>
<reference evidence="3" key="2">
    <citation type="submission" date="2011-02" db="EMBL/GenBank/DDBJ databases">
        <title>Whole genome sequencing of Leishmania donovani clinical lines reveals dynamic variation related to drug resistance.</title>
        <authorList>
            <person name="Downing T."/>
            <person name="Imamura H."/>
            <person name="Sanders M."/>
            <person name="Decuypere S."/>
            <person name="Hertz-Fowler C."/>
            <person name="Clark T.G."/>
            <person name="Rijal S."/>
            <person name="Sundar S."/>
            <person name="Quail M.A."/>
            <person name="De Doncker S."/>
            <person name="Maes I."/>
            <person name="Vanaerschot M."/>
            <person name="Stark O."/>
            <person name="Schonian G."/>
            <person name="Dujardin J.C."/>
            <person name="Berriman M."/>
        </authorList>
    </citation>
    <scope>NUCLEOTIDE SEQUENCE [LARGE SCALE GENOMIC DNA]</scope>
    <source>
        <strain evidence="3">BPK282A1</strain>
    </source>
</reference>
<dbReference type="GeneID" id="13393175"/>
<dbReference type="Proteomes" id="UP000008980">
    <property type="component" value="Chromosome 16"/>
</dbReference>
<dbReference type="EMBL" id="FR799603">
    <property type="protein sequence ID" value="CBZ33039.1"/>
    <property type="molecule type" value="Genomic_DNA"/>
</dbReference>
<evidence type="ECO:0000313" key="2">
    <source>
        <dbReference type="EMBL" id="CBZ33039.1"/>
    </source>
</evidence>
<protein>
    <submittedName>
        <fullName evidence="2">Histone H3, putative</fullName>
    </submittedName>
</protein>
<sequence length="68" mass="7234">CAVVPRASAPVADVARPPSPTRRCPVLCCLPTLRFPSSALTCLWPNHTRTHSRAALTLTHSSPRSASS</sequence>
<gene>
    <name evidence="2" type="ORF">LDBPK_160600</name>
</gene>
<feature type="region of interest" description="Disordered" evidence="1">
    <location>
        <begin position="1"/>
        <end position="21"/>
    </location>
</feature>
<organism evidence="2 3">
    <name type="scientific">Leishmania donovani</name>
    <dbReference type="NCBI Taxonomy" id="5661"/>
    <lineage>
        <taxon>Eukaryota</taxon>
        <taxon>Discoba</taxon>
        <taxon>Euglenozoa</taxon>
        <taxon>Kinetoplastea</taxon>
        <taxon>Metakinetoplastina</taxon>
        <taxon>Trypanosomatida</taxon>
        <taxon>Trypanosomatidae</taxon>
        <taxon>Leishmaniinae</taxon>
        <taxon>Leishmania</taxon>
    </lineage>
</organism>
<feature type="non-terminal residue" evidence="2">
    <location>
        <position position="1"/>
    </location>
</feature>
<accession>E9BCR3</accession>
<reference evidence="2 3" key="1">
    <citation type="journal article" date="2011" name="Genome Res.">
        <title>Whole genome sequencing of multiple Leishmania donovani clinical isolates provides insights into population structure and mechanisms of drug resistance.</title>
        <authorList>
            <person name="Downing T."/>
            <person name="Imamura H."/>
            <person name="Decuypere S."/>
            <person name="Clark T.G."/>
            <person name="Coombs G.H."/>
            <person name="Cotton J.A."/>
            <person name="Hilley J.D."/>
            <person name="de Doncker S."/>
            <person name="Maes I."/>
            <person name="Mottram J.C."/>
            <person name="Quail M.A."/>
            <person name="Rijal S."/>
            <person name="Sanders M."/>
            <person name="Schonian G."/>
            <person name="Stark O."/>
            <person name="Sundar S."/>
            <person name="Vanaerschot M."/>
            <person name="Hertz-Fowler C."/>
            <person name="Dujardin J.C."/>
            <person name="Berriman M."/>
        </authorList>
    </citation>
    <scope>NUCLEOTIDE SEQUENCE [LARGE SCALE GENOMIC DNA]</scope>
    <source>
        <strain evidence="2 3">BPK282A1</strain>
    </source>
</reference>